<gene>
    <name evidence="1" type="ORF">J437_LFUL012747</name>
</gene>
<dbReference type="OrthoDB" id="8193306at2759"/>
<comment type="caution">
    <text evidence="1">The sequence shown here is derived from an EMBL/GenBank/DDBJ whole genome shotgun (WGS) entry which is preliminary data.</text>
</comment>
<accession>A0A8K0KPQ1</accession>
<evidence type="ECO:0000313" key="2">
    <source>
        <dbReference type="Proteomes" id="UP000792457"/>
    </source>
</evidence>
<sequence length="139" mass="15718">MVTVEKEVLKERLEEYDPNKINIAFKWGCDGAWGHSQYMQGFENSDNDDFYRKLEVDIPKSCAAINEVLPTYKDCLSYGNTKLHQAAISTKIDIERIHYSLKSIFSLTMIDGKTCSNNTAAQNCHICGASPKIMNDLDT</sequence>
<organism evidence="1 2">
    <name type="scientific">Ladona fulva</name>
    <name type="common">Scarce chaser dragonfly</name>
    <name type="synonym">Libellula fulva</name>
    <dbReference type="NCBI Taxonomy" id="123851"/>
    <lineage>
        <taxon>Eukaryota</taxon>
        <taxon>Metazoa</taxon>
        <taxon>Ecdysozoa</taxon>
        <taxon>Arthropoda</taxon>
        <taxon>Hexapoda</taxon>
        <taxon>Insecta</taxon>
        <taxon>Pterygota</taxon>
        <taxon>Palaeoptera</taxon>
        <taxon>Odonata</taxon>
        <taxon>Epiprocta</taxon>
        <taxon>Anisoptera</taxon>
        <taxon>Libelluloidea</taxon>
        <taxon>Libellulidae</taxon>
        <taxon>Ladona</taxon>
    </lineage>
</organism>
<reference evidence="1" key="2">
    <citation type="submission" date="2017-10" db="EMBL/GenBank/DDBJ databases">
        <title>Ladona fulva Genome sequencing and assembly.</title>
        <authorList>
            <person name="Murali S."/>
            <person name="Richards S."/>
            <person name="Bandaranaike D."/>
            <person name="Bellair M."/>
            <person name="Blankenburg K."/>
            <person name="Chao H."/>
            <person name="Dinh H."/>
            <person name="Doddapaneni H."/>
            <person name="Dugan-Rocha S."/>
            <person name="Elkadiri S."/>
            <person name="Gnanaolivu R."/>
            <person name="Hernandez B."/>
            <person name="Skinner E."/>
            <person name="Javaid M."/>
            <person name="Lee S."/>
            <person name="Li M."/>
            <person name="Ming W."/>
            <person name="Munidasa M."/>
            <person name="Muniz J."/>
            <person name="Nguyen L."/>
            <person name="Hughes D."/>
            <person name="Osuji N."/>
            <person name="Pu L.-L."/>
            <person name="Puazo M."/>
            <person name="Qu C."/>
            <person name="Quiroz J."/>
            <person name="Raj R."/>
            <person name="Weissenberger G."/>
            <person name="Xin Y."/>
            <person name="Zou X."/>
            <person name="Han Y."/>
            <person name="Worley K."/>
            <person name="Muzny D."/>
            <person name="Gibbs R."/>
        </authorList>
    </citation>
    <scope>NUCLEOTIDE SEQUENCE</scope>
    <source>
        <strain evidence="1">Sampled in the wild</strain>
    </source>
</reference>
<protein>
    <submittedName>
        <fullName evidence="1">Uncharacterized protein</fullName>
    </submittedName>
</protein>
<dbReference type="EMBL" id="KZ309283">
    <property type="protein sequence ID" value="KAG8238133.1"/>
    <property type="molecule type" value="Genomic_DNA"/>
</dbReference>
<keyword evidence="2" id="KW-1185">Reference proteome</keyword>
<proteinExistence type="predicted"/>
<evidence type="ECO:0000313" key="1">
    <source>
        <dbReference type="EMBL" id="KAG8238133.1"/>
    </source>
</evidence>
<dbReference type="Proteomes" id="UP000792457">
    <property type="component" value="Unassembled WGS sequence"/>
</dbReference>
<reference evidence="1" key="1">
    <citation type="submission" date="2013-04" db="EMBL/GenBank/DDBJ databases">
        <authorList>
            <person name="Qu J."/>
            <person name="Murali S.C."/>
            <person name="Bandaranaike D."/>
            <person name="Bellair M."/>
            <person name="Blankenburg K."/>
            <person name="Chao H."/>
            <person name="Dinh H."/>
            <person name="Doddapaneni H."/>
            <person name="Downs B."/>
            <person name="Dugan-Rocha S."/>
            <person name="Elkadiri S."/>
            <person name="Gnanaolivu R.D."/>
            <person name="Hernandez B."/>
            <person name="Javaid M."/>
            <person name="Jayaseelan J.C."/>
            <person name="Lee S."/>
            <person name="Li M."/>
            <person name="Ming W."/>
            <person name="Munidasa M."/>
            <person name="Muniz J."/>
            <person name="Nguyen L."/>
            <person name="Ongeri F."/>
            <person name="Osuji N."/>
            <person name="Pu L.-L."/>
            <person name="Puazo M."/>
            <person name="Qu C."/>
            <person name="Quiroz J."/>
            <person name="Raj R."/>
            <person name="Weissenberger G."/>
            <person name="Xin Y."/>
            <person name="Zou X."/>
            <person name="Han Y."/>
            <person name="Richards S."/>
            <person name="Worley K."/>
            <person name="Muzny D."/>
            <person name="Gibbs R."/>
        </authorList>
    </citation>
    <scope>NUCLEOTIDE SEQUENCE</scope>
    <source>
        <strain evidence="1">Sampled in the wild</strain>
    </source>
</reference>
<dbReference type="AlphaFoldDB" id="A0A8K0KPQ1"/>
<name>A0A8K0KPQ1_LADFU</name>